<dbReference type="AlphaFoldDB" id="A0A9Q1FCZ0"/>
<gene>
    <name evidence="1" type="ORF">SKAU_G00185320</name>
</gene>
<dbReference type="OrthoDB" id="5086500at2759"/>
<dbReference type="Proteomes" id="UP001152622">
    <property type="component" value="Chromosome 6"/>
</dbReference>
<evidence type="ECO:0000313" key="2">
    <source>
        <dbReference type="Proteomes" id="UP001152622"/>
    </source>
</evidence>
<accession>A0A9Q1FCZ0</accession>
<keyword evidence="2" id="KW-1185">Reference proteome</keyword>
<evidence type="ECO:0000313" key="1">
    <source>
        <dbReference type="EMBL" id="KAJ8355738.1"/>
    </source>
</evidence>
<sequence length="272" mass="30503">MSATALCLIRCRRLSTANQGLKKTLFWGNIKKIAKVTGAVVLGGCVFITYEVVALNRAVTINTQAILQEKRKSYIYLNTNTQKEQENLASELTYKTRKELHKAARRFLEISSKILLKPLDDKWQPVPFASPTSLLPLITCAKSVSPDPITERETAVNTMRVISTEPRVCGARDLRRTPCRGETYAQEAVADTRTSVKNTNPPTPDSIKQRQPCHTSTDSRVTVKVKQRVFHRPLRLGEPLGLKFEPARPEPFCCPSAGLQICRSPWILRSSK</sequence>
<reference evidence="1" key="1">
    <citation type="journal article" date="2023" name="Science">
        <title>Genome structures resolve the early diversification of teleost fishes.</title>
        <authorList>
            <person name="Parey E."/>
            <person name="Louis A."/>
            <person name="Montfort J."/>
            <person name="Bouchez O."/>
            <person name="Roques C."/>
            <person name="Iampietro C."/>
            <person name="Lluch J."/>
            <person name="Castinel A."/>
            <person name="Donnadieu C."/>
            <person name="Desvignes T."/>
            <person name="Floi Bucao C."/>
            <person name="Jouanno E."/>
            <person name="Wen M."/>
            <person name="Mejri S."/>
            <person name="Dirks R."/>
            <person name="Jansen H."/>
            <person name="Henkel C."/>
            <person name="Chen W.J."/>
            <person name="Zahm M."/>
            <person name="Cabau C."/>
            <person name="Klopp C."/>
            <person name="Thompson A.W."/>
            <person name="Robinson-Rechavi M."/>
            <person name="Braasch I."/>
            <person name="Lecointre G."/>
            <person name="Bobe J."/>
            <person name="Postlethwait J.H."/>
            <person name="Berthelot C."/>
            <person name="Roest Crollius H."/>
            <person name="Guiguen Y."/>
        </authorList>
    </citation>
    <scope>NUCLEOTIDE SEQUENCE</scope>
    <source>
        <strain evidence="1">WJC10195</strain>
    </source>
</reference>
<dbReference type="EMBL" id="JAINUF010000006">
    <property type="protein sequence ID" value="KAJ8355738.1"/>
    <property type="molecule type" value="Genomic_DNA"/>
</dbReference>
<comment type="caution">
    <text evidence="1">The sequence shown here is derived from an EMBL/GenBank/DDBJ whole genome shotgun (WGS) entry which is preliminary data.</text>
</comment>
<proteinExistence type="predicted"/>
<name>A0A9Q1FCZ0_SYNKA</name>
<organism evidence="1 2">
    <name type="scientific">Synaphobranchus kaupii</name>
    <name type="common">Kaup's arrowtooth eel</name>
    <dbReference type="NCBI Taxonomy" id="118154"/>
    <lineage>
        <taxon>Eukaryota</taxon>
        <taxon>Metazoa</taxon>
        <taxon>Chordata</taxon>
        <taxon>Craniata</taxon>
        <taxon>Vertebrata</taxon>
        <taxon>Euteleostomi</taxon>
        <taxon>Actinopterygii</taxon>
        <taxon>Neopterygii</taxon>
        <taxon>Teleostei</taxon>
        <taxon>Anguilliformes</taxon>
        <taxon>Synaphobranchidae</taxon>
        <taxon>Synaphobranchus</taxon>
    </lineage>
</organism>
<protein>
    <submittedName>
        <fullName evidence="1">Uncharacterized protein</fullName>
    </submittedName>
</protein>